<dbReference type="SUPFAM" id="SSF111369">
    <property type="entry name" value="HlyD-like secretion proteins"/>
    <property type="match status" value="1"/>
</dbReference>
<dbReference type="PANTHER" id="PTHR30469:SF15">
    <property type="entry name" value="HLYD FAMILY OF SECRETION PROTEINS"/>
    <property type="match status" value="1"/>
</dbReference>
<sequence length="256" mass="27734">MRKLIGYCAFLGITSLAGVATPGFARAETQQAQGILRAVHEATLSSELAAQIEQIPYREGMAFRQGDLLVSFNCALPRAEAEAARQEVRVKKSAWDTNIELDKFQSVGRYDLIAAEGEYRKALARAKSLEIQVSYCEIRAPFDGQVQALKVAPWEAVSAGQALLTIVDPGELELNIIVPSGWLTWLHPGSEFTFEAQESHSTSTGHITRVLPQIDAVSKTVKVIGVLDTEDGASVQFAPGMSGRVAFTEGREAAND</sequence>
<evidence type="ECO:0000313" key="2">
    <source>
        <dbReference type="EMBL" id="PWW11627.1"/>
    </source>
</evidence>
<protein>
    <submittedName>
        <fullName evidence="2">RND family efflux transporter MFP subunit</fullName>
    </submittedName>
</protein>
<reference evidence="2 3" key="1">
    <citation type="submission" date="2018-05" db="EMBL/GenBank/DDBJ databases">
        <title>Genomic Encyclopedia of Type Strains, Phase IV (KMG-IV): sequencing the most valuable type-strain genomes for metagenomic binning, comparative biology and taxonomic classification.</title>
        <authorList>
            <person name="Goeker M."/>
        </authorList>
    </citation>
    <scope>NUCLEOTIDE SEQUENCE [LARGE SCALE GENOMIC DNA]</scope>
    <source>
        <strain evidence="2 3">DSM 19579</strain>
    </source>
</reference>
<dbReference type="EMBL" id="QGTS01000002">
    <property type="protein sequence ID" value="PWW11627.1"/>
    <property type="molecule type" value="Genomic_DNA"/>
</dbReference>
<proteinExistence type="inferred from homology"/>
<dbReference type="Gene3D" id="2.40.30.170">
    <property type="match status" value="1"/>
</dbReference>
<dbReference type="OrthoDB" id="9778796at2"/>
<dbReference type="AlphaFoldDB" id="A0A317Q637"/>
<evidence type="ECO:0000313" key="3">
    <source>
        <dbReference type="Proteomes" id="UP000246744"/>
    </source>
</evidence>
<dbReference type="GO" id="GO:0015562">
    <property type="term" value="F:efflux transmembrane transporter activity"/>
    <property type="evidence" value="ECO:0007669"/>
    <property type="project" value="TreeGrafter"/>
</dbReference>
<dbReference type="Gene3D" id="2.40.50.100">
    <property type="match status" value="1"/>
</dbReference>
<gene>
    <name evidence="2" type="ORF">DES37_102235</name>
</gene>
<dbReference type="Proteomes" id="UP000246744">
    <property type="component" value="Unassembled WGS sequence"/>
</dbReference>
<dbReference type="InterPro" id="IPR006143">
    <property type="entry name" value="RND_pump_MFP"/>
</dbReference>
<organism evidence="2 3">
    <name type="scientific">Mangrovibacter plantisponsor</name>
    <dbReference type="NCBI Taxonomy" id="451513"/>
    <lineage>
        <taxon>Bacteria</taxon>
        <taxon>Pseudomonadati</taxon>
        <taxon>Pseudomonadota</taxon>
        <taxon>Gammaproteobacteria</taxon>
        <taxon>Enterobacterales</taxon>
        <taxon>Enterobacteriaceae</taxon>
        <taxon>Mangrovibacter</taxon>
    </lineage>
</organism>
<dbReference type="GO" id="GO:1990281">
    <property type="term" value="C:efflux pump complex"/>
    <property type="evidence" value="ECO:0007669"/>
    <property type="project" value="TreeGrafter"/>
</dbReference>
<name>A0A317Q637_9ENTR</name>
<dbReference type="NCBIfam" id="TIGR01730">
    <property type="entry name" value="RND_mfp"/>
    <property type="match status" value="1"/>
</dbReference>
<dbReference type="PANTHER" id="PTHR30469">
    <property type="entry name" value="MULTIDRUG RESISTANCE PROTEIN MDTA"/>
    <property type="match status" value="1"/>
</dbReference>
<evidence type="ECO:0000256" key="1">
    <source>
        <dbReference type="ARBA" id="ARBA00009477"/>
    </source>
</evidence>
<comment type="similarity">
    <text evidence="1">Belongs to the membrane fusion protein (MFP) (TC 8.A.1) family.</text>
</comment>
<keyword evidence="3" id="KW-1185">Reference proteome</keyword>
<dbReference type="RefSeq" id="WP_110024909.1">
    <property type="nucleotide sequence ID" value="NZ_QGTS01000002.1"/>
</dbReference>
<comment type="caution">
    <text evidence="2">The sequence shown here is derived from an EMBL/GenBank/DDBJ whole genome shotgun (WGS) entry which is preliminary data.</text>
</comment>
<dbReference type="Gene3D" id="1.10.287.470">
    <property type="entry name" value="Helix hairpin bin"/>
    <property type="match status" value="1"/>
</dbReference>
<accession>A0A317Q637</accession>